<evidence type="ECO:0000313" key="3">
    <source>
        <dbReference type="Proteomes" id="UP000004810"/>
    </source>
</evidence>
<dbReference type="EMBL" id="ADBV01024591">
    <property type="protein sequence ID" value="EJW69947.1"/>
    <property type="molecule type" value="Genomic_DNA"/>
</dbReference>
<accession>J9DZA5</accession>
<keyword evidence="1" id="KW-1133">Transmembrane helix</keyword>
<gene>
    <name evidence="2" type="ORF">WUBG_19146</name>
</gene>
<comment type="caution">
    <text evidence="2">The sequence shown here is derived from an EMBL/GenBank/DDBJ whole genome shotgun (WGS) entry which is preliminary data.</text>
</comment>
<feature type="non-terminal residue" evidence="2">
    <location>
        <position position="1"/>
    </location>
</feature>
<protein>
    <submittedName>
        <fullName evidence="2">Uncharacterized protein</fullName>
    </submittedName>
</protein>
<dbReference type="InterPro" id="IPR036322">
    <property type="entry name" value="WD40_repeat_dom_sf"/>
</dbReference>
<reference evidence="3" key="1">
    <citation type="submission" date="2012-08" db="EMBL/GenBank/DDBJ databases">
        <title>The Genome Sequence of Wuchereria bancrofti.</title>
        <authorList>
            <person name="Nutman T.B."/>
            <person name="Fink D.L."/>
            <person name="Russ C."/>
            <person name="Young S."/>
            <person name="Zeng Q."/>
            <person name="Koehrsen M."/>
            <person name="Alvarado L."/>
            <person name="Berlin A."/>
            <person name="Chapman S.B."/>
            <person name="Chen Z."/>
            <person name="Freedman E."/>
            <person name="Gellesch M."/>
            <person name="Goldberg J."/>
            <person name="Griggs A."/>
            <person name="Gujja S."/>
            <person name="Heilman E.R."/>
            <person name="Heiman D."/>
            <person name="Hepburn T."/>
            <person name="Howarth C."/>
            <person name="Jen D."/>
            <person name="Larson L."/>
            <person name="Lewis B."/>
            <person name="Mehta T."/>
            <person name="Park D."/>
            <person name="Pearson M."/>
            <person name="Roberts A."/>
            <person name="Saif S."/>
            <person name="Shea T."/>
            <person name="Shenoy N."/>
            <person name="Sisk P."/>
            <person name="Stolte C."/>
            <person name="Sykes S."/>
            <person name="Walk T."/>
            <person name="White J."/>
            <person name="Yandava C."/>
            <person name="Haas B."/>
            <person name="Henn M.R."/>
            <person name="Nusbaum C."/>
            <person name="Birren B."/>
        </authorList>
    </citation>
    <scope>NUCLEOTIDE SEQUENCE [LARGE SCALE GENOMIC DNA]</scope>
    <source>
        <strain evidence="3">NA</strain>
    </source>
</reference>
<sequence>VDEIRGSNKCVSTIKFGGNRRFLAVGYVDGTTRLYDRKSDGLKSFIFIWTGVVIMIRVYLAVYSPEYNLLFH</sequence>
<feature type="transmembrane region" description="Helical" evidence="1">
    <location>
        <begin position="42"/>
        <end position="62"/>
    </location>
</feature>
<organism evidence="2 3">
    <name type="scientific">Wuchereria bancrofti</name>
    <dbReference type="NCBI Taxonomy" id="6293"/>
    <lineage>
        <taxon>Eukaryota</taxon>
        <taxon>Metazoa</taxon>
        <taxon>Ecdysozoa</taxon>
        <taxon>Nematoda</taxon>
        <taxon>Chromadorea</taxon>
        <taxon>Rhabditida</taxon>
        <taxon>Spirurina</taxon>
        <taxon>Spiruromorpha</taxon>
        <taxon>Filarioidea</taxon>
        <taxon>Onchocercidae</taxon>
        <taxon>Wuchereria</taxon>
    </lineage>
</organism>
<dbReference type="SUPFAM" id="SSF50978">
    <property type="entry name" value="WD40 repeat-like"/>
    <property type="match status" value="1"/>
</dbReference>
<dbReference type="AlphaFoldDB" id="J9DZA5"/>
<dbReference type="Proteomes" id="UP000004810">
    <property type="component" value="Unassembled WGS sequence"/>
</dbReference>
<evidence type="ECO:0000313" key="2">
    <source>
        <dbReference type="EMBL" id="EJW69947.1"/>
    </source>
</evidence>
<proteinExistence type="predicted"/>
<keyword evidence="1" id="KW-0812">Transmembrane</keyword>
<keyword evidence="1" id="KW-0472">Membrane</keyword>
<name>J9DZA5_WUCBA</name>
<evidence type="ECO:0000256" key="1">
    <source>
        <dbReference type="SAM" id="Phobius"/>
    </source>
</evidence>